<gene>
    <name evidence="1" type="ORF">Pan216_03090</name>
</gene>
<sequence length="65" mass="7159">MSQKGVGTMRLSHRFEQFIFSEGETSVRELAQTFGLPEGRCREEIEGLVPFGVGLRADGTVSVLD</sequence>
<evidence type="ECO:0000313" key="2">
    <source>
        <dbReference type="Proteomes" id="UP000317093"/>
    </source>
</evidence>
<proteinExistence type="predicted"/>
<reference evidence="1 2" key="1">
    <citation type="submission" date="2019-02" db="EMBL/GenBank/DDBJ databases">
        <title>Deep-cultivation of Planctomycetes and their phenomic and genomic characterization uncovers novel biology.</title>
        <authorList>
            <person name="Wiegand S."/>
            <person name="Jogler M."/>
            <person name="Boedeker C."/>
            <person name="Pinto D."/>
            <person name="Vollmers J."/>
            <person name="Rivas-Marin E."/>
            <person name="Kohn T."/>
            <person name="Peeters S.H."/>
            <person name="Heuer A."/>
            <person name="Rast P."/>
            <person name="Oberbeckmann S."/>
            <person name="Bunk B."/>
            <person name="Jeske O."/>
            <person name="Meyerdierks A."/>
            <person name="Storesund J.E."/>
            <person name="Kallscheuer N."/>
            <person name="Luecker S."/>
            <person name="Lage O.M."/>
            <person name="Pohl T."/>
            <person name="Merkel B.J."/>
            <person name="Hornburger P."/>
            <person name="Mueller R.-W."/>
            <person name="Bruemmer F."/>
            <person name="Labrenz M."/>
            <person name="Spormann A.M."/>
            <person name="Op den Camp H."/>
            <person name="Overmann J."/>
            <person name="Amann R."/>
            <person name="Jetten M.S.M."/>
            <person name="Mascher T."/>
            <person name="Medema M.H."/>
            <person name="Devos D.P."/>
            <person name="Kaster A.-K."/>
            <person name="Ovreas L."/>
            <person name="Rohde M."/>
            <person name="Galperin M.Y."/>
            <person name="Jogler C."/>
        </authorList>
    </citation>
    <scope>NUCLEOTIDE SEQUENCE [LARGE SCALE GENOMIC DNA]</scope>
    <source>
        <strain evidence="1 2">Pan216</strain>
    </source>
</reference>
<protein>
    <submittedName>
        <fullName evidence="1">Uncharacterized protein</fullName>
    </submittedName>
</protein>
<dbReference type="EMBL" id="CP036279">
    <property type="protein sequence ID" value="QDU59481.1"/>
    <property type="molecule type" value="Genomic_DNA"/>
</dbReference>
<dbReference type="AlphaFoldDB" id="A0A518AXN1"/>
<accession>A0A518AXN1</accession>
<evidence type="ECO:0000313" key="1">
    <source>
        <dbReference type="EMBL" id="QDU59481.1"/>
    </source>
</evidence>
<organism evidence="1 2">
    <name type="scientific">Kolteria novifilia</name>
    <dbReference type="NCBI Taxonomy" id="2527975"/>
    <lineage>
        <taxon>Bacteria</taxon>
        <taxon>Pseudomonadati</taxon>
        <taxon>Planctomycetota</taxon>
        <taxon>Planctomycetia</taxon>
        <taxon>Kolteriales</taxon>
        <taxon>Kolteriaceae</taxon>
        <taxon>Kolteria</taxon>
    </lineage>
</organism>
<name>A0A518AXN1_9BACT</name>
<dbReference type="Proteomes" id="UP000317093">
    <property type="component" value="Chromosome"/>
</dbReference>
<dbReference type="KEGG" id="knv:Pan216_03090"/>
<keyword evidence="2" id="KW-1185">Reference proteome</keyword>